<keyword evidence="10 16" id="KW-0547">Nucleotide-binding</keyword>
<evidence type="ECO:0000256" key="4">
    <source>
        <dbReference type="ARBA" id="ARBA00004763"/>
    </source>
</evidence>
<dbReference type="Proteomes" id="UP000038830">
    <property type="component" value="Unassembled WGS sequence"/>
</dbReference>
<keyword evidence="15" id="KW-0511">Multifunctional enzyme</keyword>
<keyword evidence="14 16" id="KW-0289">Folate biosynthesis</keyword>
<comment type="pathway">
    <text evidence="5">Cofactor biosynthesis; tetrahydrofolate biosynthesis; 2-amino-4-hydroxy-6-hydroxymethyl-7,8-dihydropteridine diphosphate from 7,8-dihydroneopterin triphosphate: step 4/4.</text>
</comment>
<accession>A0A0H5C5W5</accession>
<dbReference type="InterPro" id="IPR045031">
    <property type="entry name" value="DHP_synth-like"/>
</dbReference>
<dbReference type="UniPathway" id="UPA00077">
    <property type="reaction ID" value="UER00155"/>
</dbReference>
<keyword evidence="8 16" id="KW-0808">Transferase</keyword>
<reference evidence="19" key="1">
    <citation type="journal article" date="2015" name="J. Biotechnol.">
        <title>The structure of the Cyberlindnera jadinii genome and its relation to Candida utilis analyzed by the occurrence of single nucleotide polymorphisms.</title>
        <authorList>
            <person name="Rupp O."/>
            <person name="Brinkrolf K."/>
            <person name="Buerth C."/>
            <person name="Kunigo M."/>
            <person name="Schneider J."/>
            <person name="Jaenicke S."/>
            <person name="Goesmann A."/>
            <person name="Puehler A."/>
            <person name="Jaeger K.-E."/>
            <person name="Ernst J.F."/>
        </authorList>
    </citation>
    <scope>NUCLEOTIDE SEQUENCE [LARGE SCALE GENOMIC DNA]</scope>
    <source>
        <strain evidence="19">ATCC 18201 / CBS 1600 / BCRC 20928 / JCM 3617 / NBRC 0987 / NRRL Y-1542</strain>
    </source>
</reference>
<evidence type="ECO:0000256" key="7">
    <source>
        <dbReference type="ARBA" id="ARBA00009951"/>
    </source>
</evidence>
<comment type="similarity">
    <text evidence="7 16">In the C-terminal section; belongs to the DHPS family.</text>
</comment>
<dbReference type="PROSITE" id="PS00793">
    <property type="entry name" value="DHPS_2"/>
    <property type="match status" value="1"/>
</dbReference>
<dbReference type="PROSITE" id="PS50972">
    <property type="entry name" value="PTERIN_BINDING"/>
    <property type="match status" value="1"/>
</dbReference>
<comment type="cofactor">
    <cofactor evidence="3 16">
        <name>Mg(2+)</name>
        <dbReference type="ChEBI" id="CHEBI:18420"/>
    </cofactor>
</comment>
<dbReference type="GO" id="GO:0005524">
    <property type="term" value="F:ATP binding"/>
    <property type="evidence" value="ECO:0007669"/>
    <property type="project" value="UniProtKB-UniRule"/>
</dbReference>
<evidence type="ECO:0000256" key="8">
    <source>
        <dbReference type="ARBA" id="ARBA00022679"/>
    </source>
</evidence>
<dbReference type="Gene3D" id="3.30.1130.10">
    <property type="match status" value="2"/>
</dbReference>
<dbReference type="PANTHER" id="PTHR20941">
    <property type="entry name" value="FOLATE SYNTHESIS PROTEINS"/>
    <property type="match status" value="1"/>
</dbReference>
<dbReference type="NCBIfam" id="TIGR00526">
    <property type="entry name" value="folB_dom"/>
    <property type="match status" value="2"/>
</dbReference>
<feature type="domain" description="Pterin-binding" evidence="17">
    <location>
        <begin position="478"/>
        <end position="773"/>
    </location>
</feature>
<dbReference type="PANTHER" id="PTHR20941:SF1">
    <property type="entry name" value="FOLIC ACID SYNTHESIS PROTEIN FOL1"/>
    <property type="match status" value="1"/>
</dbReference>
<comment type="catalytic activity">
    <reaction evidence="2">
        <text>6-hydroxymethyl-7,8-dihydropterin + ATP = (7,8-dihydropterin-6-yl)methyl diphosphate + AMP + H(+)</text>
        <dbReference type="Rhea" id="RHEA:11412"/>
        <dbReference type="ChEBI" id="CHEBI:15378"/>
        <dbReference type="ChEBI" id="CHEBI:30616"/>
        <dbReference type="ChEBI" id="CHEBI:44841"/>
        <dbReference type="ChEBI" id="CHEBI:72950"/>
        <dbReference type="ChEBI" id="CHEBI:456215"/>
        <dbReference type="EC" id="2.7.6.3"/>
    </reaction>
</comment>
<protein>
    <recommendedName>
        <fullName evidence="16">Folic acid synthesis protein fol1</fullName>
    </recommendedName>
</protein>
<dbReference type="GO" id="GO:0046872">
    <property type="term" value="F:metal ion binding"/>
    <property type="evidence" value="ECO:0007669"/>
    <property type="project" value="UniProtKB-UniRule"/>
</dbReference>
<proteinExistence type="inferred from homology"/>
<comment type="function">
    <text evidence="16">Catalyzes three sequential steps of tetrahydrofolate biosynthesis.</text>
</comment>
<dbReference type="InterPro" id="IPR000550">
    <property type="entry name" value="Hppk"/>
</dbReference>
<comment type="catalytic activity">
    <reaction evidence="1">
        <text>(7,8-dihydropterin-6-yl)methyl diphosphate + 4-aminobenzoate = 7,8-dihydropteroate + diphosphate</text>
        <dbReference type="Rhea" id="RHEA:19949"/>
        <dbReference type="ChEBI" id="CHEBI:17836"/>
        <dbReference type="ChEBI" id="CHEBI:17839"/>
        <dbReference type="ChEBI" id="CHEBI:33019"/>
        <dbReference type="ChEBI" id="CHEBI:72950"/>
        <dbReference type="EC" id="2.5.1.15"/>
    </reaction>
</comment>
<evidence type="ECO:0000256" key="12">
    <source>
        <dbReference type="ARBA" id="ARBA00022840"/>
    </source>
</evidence>
<dbReference type="InterPro" id="IPR006390">
    <property type="entry name" value="DHP_synth_dom"/>
</dbReference>
<dbReference type="InterPro" id="IPR043133">
    <property type="entry name" value="GTP-CH-I_C/QueF"/>
</dbReference>
<dbReference type="GO" id="GO:0016301">
    <property type="term" value="F:kinase activity"/>
    <property type="evidence" value="ECO:0007669"/>
    <property type="project" value="UniProtKB-UniRule"/>
</dbReference>
<dbReference type="GO" id="GO:0003848">
    <property type="term" value="F:2-amino-4-hydroxy-6-hydroxymethyldihydropteridine diphosphokinase activity"/>
    <property type="evidence" value="ECO:0007669"/>
    <property type="project" value="UniProtKB-UniRule"/>
</dbReference>
<keyword evidence="9 16" id="KW-0479">Metal-binding</keyword>
<dbReference type="GO" id="GO:0046656">
    <property type="term" value="P:folic acid biosynthetic process"/>
    <property type="evidence" value="ECO:0007669"/>
    <property type="project" value="UniProtKB-UniRule"/>
</dbReference>
<evidence type="ECO:0000256" key="3">
    <source>
        <dbReference type="ARBA" id="ARBA00001946"/>
    </source>
</evidence>
<evidence type="ECO:0000256" key="16">
    <source>
        <dbReference type="PIRNR" id="PIRNR000741"/>
    </source>
</evidence>
<dbReference type="SMART" id="SM00905">
    <property type="entry name" value="FolB"/>
    <property type="match status" value="2"/>
</dbReference>
<dbReference type="InterPro" id="IPR035907">
    <property type="entry name" value="Hppk_sf"/>
</dbReference>
<dbReference type="InterPro" id="IPR016261">
    <property type="entry name" value="Folic_acid_synth"/>
</dbReference>
<organism evidence="18 19">
    <name type="scientific">Cyberlindnera jadinii (strain ATCC 18201 / CBS 1600 / BCRC 20928 / JCM 3617 / NBRC 0987 / NRRL Y-1542)</name>
    <name type="common">Torula yeast</name>
    <name type="synonym">Candida utilis</name>
    <dbReference type="NCBI Taxonomy" id="983966"/>
    <lineage>
        <taxon>Eukaryota</taxon>
        <taxon>Fungi</taxon>
        <taxon>Dikarya</taxon>
        <taxon>Ascomycota</taxon>
        <taxon>Saccharomycotina</taxon>
        <taxon>Saccharomycetes</taxon>
        <taxon>Phaffomycetales</taxon>
        <taxon>Phaffomycetaceae</taxon>
        <taxon>Cyberlindnera</taxon>
    </lineage>
</organism>
<dbReference type="AlphaFoldDB" id="A0A0H5C5W5"/>
<dbReference type="GO" id="GO:0046654">
    <property type="term" value="P:tetrahydrofolate biosynthetic process"/>
    <property type="evidence" value="ECO:0007669"/>
    <property type="project" value="UniProtKB-UniRule"/>
</dbReference>
<dbReference type="NCBIfam" id="TIGR01496">
    <property type="entry name" value="DHPS"/>
    <property type="match status" value="1"/>
</dbReference>
<comment type="similarity">
    <text evidence="16">In the central section; belongs to the HPPK family.</text>
</comment>
<dbReference type="InterPro" id="IPR000489">
    <property type="entry name" value="Pterin-binding_dom"/>
</dbReference>
<evidence type="ECO:0000256" key="14">
    <source>
        <dbReference type="ARBA" id="ARBA00022909"/>
    </source>
</evidence>
<dbReference type="NCBIfam" id="TIGR01498">
    <property type="entry name" value="folK"/>
    <property type="match status" value="1"/>
</dbReference>
<evidence type="ECO:0000256" key="13">
    <source>
        <dbReference type="ARBA" id="ARBA00022842"/>
    </source>
</evidence>
<keyword evidence="11 16" id="KW-0418">Kinase</keyword>
<gene>
    <name evidence="18" type="primary">FOL1</name>
    <name evidence="18" type="ORF">BN1211_3730</name>
</gene>
<evidence type="ECO:0000313" key="19">
    <source>
        <dbReference type="Proteomes" id="UP000038830"/>
    </source>
</evidence>
<dbReference type="CDD" id="cd00739">
    <property type="entry name" value="DHPS"/>
    <property type="match status" value="1"/>
</dbReference>
<dbReference type="InterPro" id="IPR011005">
    <property type="entry name" value="Dihydropteroate_synth-like_sf"/>
</dbReference>
<dbReference type="Pfam" id="PF02152">
    <property type="entry name" value="FolB"/>
    <property type="match status" value="2"/>
</dbReference>
<dbReference type="SUPFAM" id="SSF51717">
    <property type="entry name" value="Dihydropteroate synthetase-like"/>
    <property type="match status" value="1"/>
</dbReference>
<evidence type="ECO:0000256" key="1">
    <source>
        <dbReference type="ARBA" id="ARBA00000012"/>
    </source>
</evidence>
<name>A0A0H5C5W5_CYBJN</name>
<evidence type="ECO:0000313" key="18">
    <source>
        <dbReference type="EMBL" id="CEP23197.1"/>
    </source>
</evidence>
<evidence type="ECO:0000256" key="11">
    <source>
        <dbReference type="ARBA" id="ARBA00022777"/>
    </source>
</evidence>
<sequence length="783" mass="87463">MSSKDLVLIDKLQVQGITGRDYWKRPTIQPLEVSISLQTDFKASSVSDDLKHSLNYAVISRNVLEFFEKNRGTNFKSFINVANRVSEVVLDEKRGGGNESKVVISGKKTEIKAKEIQAIVSRVKSNGVIQRPSTTNDLIAIKSLTVPTIIGVFTFERLQKQYVSLDLDISISHSDVDVYRIIEDVALYVENSNFKTVEALVECVSHVVLQFEHILQVVTRVEKPNAITFANGVGVQVTRTPKDFEGVPKIDVKELAKPLDYENSFNLPTQSTVIDTDTESQHTAYIAFGSNVGNQLQNINEAIVALNSIEGTDVLATSSLYESEPMYFLDQPKFINGVLKISTTSSPHMLLKHLKSIEYETLGRTKLKDNGPRSIDLDILLYDDLVLNEPDLVIPHMRMIERTFVLQPLCELIPPEQIHPVTAEPYHNHLKQLYASKVDQTKQKSNELSVHVPLQNKYFTRPTPRQLTFDLLGQSHRTYLMGILNTTPDSFSDGGVNAELDIALENALQMVKSGVDIIDIGGVSTRPGSIAPSAEEEWERVVPIVKAIRSHPDEDLKNVIISIDTYRASVASDSIEAGADIINDISGGLYDEKMFDVIAETGVPYILNHTRGTPDTMSKLNQYTANDDPDLVEYTRCQSNYNHDEDILLKAVARELCVQYEKAIDRGVKRWQIITDPGIGFAKDLKQNLALIRGTPLIKSYSNYNESTKRYNSLDGLPILVGPSRKKFIGTLTNEKIPAERVLTTGAVIMSCIGYQSDIVRVHDVEEMKKVLLIGDALYRNIV</sequence>
<dbReference type="SUPFAM" id="SSF55620">
    <property type="entry name" value="Tetrahydrobiopterin biosynthesis enzymes-like"/>
    <property type="match status" value="2"/>
</dbReference>
<dbReference type="InterPro" id="IPR006157">
    <property type="entry name" value="FolB_dom"/>
</dbReference>
<keyword evidence="16" id="KW-0456">Lyase</keyword>
<evidence type="ECO:0000256" key="15">
    <source>
        <dbReference type="ARBA" id="ARBA00023268"/>
    </source>
</evidence>
<evidence type="ECO:0000256" key="10">
    <source>
        <dbReference type="ARBA" id="ARBA00022741"/>
    </source>
</evidence>
<comment type="pathway">
    <text evidence="4">Cofactor biosynthesis; tetrahydrofolate biosynthesis; 7,8-dihydrofolate from 2-amino-4-hydroxy-6-hydroxymethyl-7,8-dihydropteridine diphosphate and 4-aminobenzoate: step 1/2.</text>
</comment>
<dbReference type="GO" id="GO:0005740">
    <property type="term" value="C:mitochondrial envelope"/>
    <property type="evidence" value="ECO:0007669"/>
    <property type="project" value="TreeGrafter"/>
</dbReference>
<dbReference type="PIRSF" id="PIRSF000741">
    <property type="entry name" value="Folic_acid_synth"/>
    <property type="match status" value="1"/>
</dbReference>
<dbReference type="Gene3D" id="3.20.20.20">
    <property type="entry name" value="Dihydropteroate synthase-like"/>
    <property type="match status" value="1"/>
</dbReference>
<dbReference type="SUPFAM" id="SSF55083">
    <property type="entry name" value="6-hydroxymethyl-7,8-dihydropterin pyrophosphokinase, HPPK"/>
    <property type="match status" value="1"/>
</dbReference>
<comment type="similarity">
    <text evidence="6 16">In the N-terminal section; belongs to the DHNA family.</text>
</comment>
<dbReference type="Pfam" id="PF01288">
    <property type="entry name" value="HPPK"/>
    <property type="match status" value="1"/>
</dbReference>
<dbReference type="PROSITE" id="PS00794">
    <property type="entry name" value="HPPK"/>
    <property type="match status" value="1"/>
</dbReference>
<dbReference type="GO" id="GO:0004156">
    <property type="term" value="F:dihydropteroate synthase activity"/>
    <property type="evidence" value="ECO:0007669"/>
    <property type="project" value="UniProtKB-UniRule"/>
</dbReference>
<dbReference type="CDD" id="cd00483">
    <property type="entry name" value="HPPK"/>
    <property type="match status" value="1"/>
</dbReference>
<keyword evidence="12 16" id="KW-0067">ATP-binding</keyword>
<dbReference type="Gene3D" id="3.30.70.560">
    <property type="entry name" value="7,8-Dihydro-6-hydroxymethylpterin-pyrophosphokinase HPPK"/>
    <property type="match status" value="1"/>
</dbReference>
<evidence type="ECO:0000256" key="2">
    <source>
        <dbReference type="ARBA" id="ARBA00000198"/>
    </source>
</evidence>
<dbReference type="GO" id="GO:0004150">
    <property type="term" value="F:dihydroneopterin aldolase activity"/>
    <property type="evidence" value="ECO:0007669"/>
    <property type="project" value="UniProtKB-UniRule"/>
</dbReference>
<evidence type="ECO:0000259" key="17">
    <source>
        <dbReference type="PROSITE" id="PS50972"/>
    </source>
</evidence>
<evidence type="ECO:0000256" key="5">
    <source>
        <dbReference type="ARBA" id="ARBA00005051"/>
    </source>
</evidence>
<keyword evidence="13 16" id="KW-0460">Magnesium</keyword>
<evidence type="ECO:0000256" key="6">
    <source>
        <dbReference type="ARBA" id="ARBA00009640"/>
    </source>
</evidence>
<evidence type="ECO:0000256" key="9">
    <source>
        <dbReference type="ARBA" id="ARBA00022723"/>
    </source>
</evidence>
<dbReference type="EMBL" id="CDQK01000004">
    <property type="protein sequence ID" value="CEP23197.1"/>
    <property type="molecule type" value="Genomic_DNA"/>
</dbReference>
<dbReference type="PROSITE" id="PS00792">
    <property type="entry name" value="DHPS_1"/>
    <property type="match status" value="1"/>
</dbReference>
<dbReference type="Pfam" id="PF00809">
    <property type="entry name" value="Pterin_bind"/>
    <property type="match status" value="2"/>
</dbReference>